<keyword evidence="14" id="KW-1208">Phospholipid metabolism</keyword>
<feature type="binding site" evidence="17">
    <location>
        <position position="69"/>
    </location>
    <ligand>
        <name>ATP</name>
        <dbReference type="ChEBI" id="CHEBI:30616"/>
    </ligand>
</feature>
<evidence type="ECO:0000256" key="7">
    <source>
        <dbReference type="ARBA" id="ARBA00022741"/>
    </source>
</evidence>
<evidence type="ECO:0000256" key="14">
    <source>
        <dbReference type="ARBA" id="ARBA00023264"/>
    </source>
</evidence>
<evidence type="ECO:0000256" key="19">
    <source>
        <dbReference type="SAM" id="Phobius"/>
    </source>
</evidence>
<evidence type="ECO:0000256" key="12">
    <source>
        <dbReference type="ARBA" id="ARBA00023136"/>
    </source>
</evidence>
<reference evidence="20 21" key="1">
    <citation type="submission" date="2020-08" db="EMBL/GenBank/DDBJ databases">
        <title>Genomic Encyclopedia of Type Strains, Phase IV (KMG-IV): sequencing the most valuable type-strain genomes for metagenomic binning, comparative biology and taxonomic classification.</title>
        <authorList>
            <person name="Goeker M."/>
        </authorList>
    </citation>
    <scope>NUCLEOTIDE SEQUENCE [LARGE SCALE GENOMIC DNA]</scope>
    <source>
        <strain evidence="20 21">DSM 25799</strain>
    </source>
</reference>
<keyword evidence="18" id="KW-0479">Metal-binding</keyword>
<feature type="binding site" evidence="16">
    <location>
        <position position="62"/>
    </location>
    <ligand>
        <name>substrate</name>
    </ligand>
</feature>
<dbReference type="GO" id="GO:0005886">
    <property type="term" value="C:plasma membrane"/>
    <property type="evidence" value="ECO:0007669"/>
    <property type="project" value="UniProtKB-SubCell"/>
</dbReference>
<keyword evidence="5" id="KW-0808">Transferase</keyword>
<keyword evidence="6 19" id="KW-0812">Transmembrane</keyword>
<evidence type="ECO:0000313" key="20">
    <source>
        <dbReference type="EMBL" id="MBB5183191.1"/>
    </source>
</evidence>
<dbReference type="InterPro" id="IPR036945">
    <property type="entry name" value="DAGK_sf"/>
</dbReference>
<gene>
    <name evidence="20" type="ORF">HNQ47_001212</name>
</gene>
<keyword evidence="7 17" id="KW-0547">Nucleotide-binding</keyword>
<evidence type="ECO:0000256" key="15">
    <source>
        <dbReference type="PIRSR" id="PIRSR600829-1"/>
    </source>
</evidence>
<keyword evidence="4" id="KW-0444">Lipid biosynthesis</keyword>
<evidence type="ECO:0000256" key="8">
    <source>
        <dbReference type="ARBA" id="ARBA00022777"/>
    </source>
</evidence>
<feature type="transmembrane region" description="Helical" evidence="19">
    <location>
        <begin position="24"/>
        <end position="42"/>
    </location>
</feature>
<organism evidence="20 21">
    <name type="scientific">Catenisphaera adipataccumulans</name>
    <dbReference type="NCBI Taxonomy" id="700500"/>
    <lineage>
        <taxon>Bacteria</taxon>
        <taxon>Bacillati</taxon>
        <taxon>Bacillota</taxon>
        <taxon>Erysipelotrichia</taxon>
        <taxon>Erysipelotrichales</taxon>
        <taxon>Erysipelotrichaceae</taxon>
        <taxon>Catenisphaera</taxon>
    </lineage>
</organism>
<dbReference type="InterPro" id="IPR033717">
    <property type="entry name" value="UDPK"/>
</dbReference>
<comment type="cofactor">
    <cofactor evidence="18">
        <name>Mg(2+)</name>
        <dbReference type="ChEBI" id="CHEBI:18420"/>
    </cofactor>
    <text evidence="18">Mn(2+), Zn(2+), Cd(2+) and Co(2+) support activity to lesser extents.</text>
</comment>
<dbReference type="PANTHER" id="PTHR34299:SF1">
    <property type="entry name" value="DIACYLGLYCEROL KINASE"/>
    <property type="match status" value="1"/>
</dbReference>
<evidence type="ECO:0000256" key="1">
    <source>
        <dbReference type="ARBA" id="ARBA00004651"/>
    </source>
</evidence>
<keyword evidence="13" id="KW-0594">Phospholipid biosynthesis</keyword>
<evidence type="ECO:0000256" key="6">
    <source>
        <dbReference type="ARBA" id="ARBA00022692"/>
    </source>
</evidence>
<comment type="similarity">
    <text evidence="2">Belongs to the bacterial diacylglycerol kinase family.</text>
</comment>
<dbReference type="GO" id="GO:0008654">
    <property type="term" value="P:phospholipid biosynthetic process"/>
    <property type="evidence" value="ECO:0007669"/>
    <property type="project" value="UniProtKB-KW"/>
</dbReference>
<dbReference type="InterPro" id="IPR000829">
    <property type="entry name" value="DAGK"/>
</dbReference>
<evidence type="ECO:0000256" key="18">
    <source>
        <dbReference type="PIRSR" id="PIRSR600829-4"/>
    </source>
</evidence>
<keyword evidence="11" id="KW-0443">Lipid metabolism</keyword>
<evidence type="ECO:0000256" key="4">
    <source>
        <dbReference type="ARBA" id="ARBA00022516"/>
    </source>
</evidence>
<dbReference type="AlphaFoldDB" id="A0A7W8FWF2"/>
<feature type="transmembrane region" description="Helical" evidence="19">
    <location>
        <begin position="48"/>
        <end position="68"/>
    </location>
</feature>
<dbReference type="EMBL" id="JACHHK010000004">
    <property type="protein sequence ID" value="MBB5183191.1"/>
    <property type="molecule type" value="Genomic_DNA"/>
</dbReference>
<protein>
    <submittedName>
        <fullName evidence="20">Diacylglycerol kinase</fullName>
    </submittedName>
</protein>
<proteinExistence type="inferred from homology"/>
<keyword evidence="3" id="KW-1003">Cell membrane</keyword>
<keyword evidence="18" id="KW-0460">Magnesium</keyword>
<evidence type="ECO:0000256" key="10">
    <source>
        <dbReference type="ARBA" id="ARBA00022989"/>
    </source>
</evidence>
<dbReference type="CDD" id="cd14265">
    <property type="entry name" value="UDPK_IM_like"/>
    <property type="match status" value="1"/>
</dbReference>
<evidence type="ECO:0000256" key="13">
    <source>
        <dbReference type="ARBA" id="ARBA00023209"/>
    </source>
</evidence>
<keyword evidence="21" id="KW-1185">Reference proteome</keyword>
<dbReference type="GO" id="GO:0016301">
    <property type="term" value="F:kinase activity"/>
    <property type="evidence" value="ECO:0007669"/>
    <property type="project" value="UniProtKB-KW"/>
</dbReference>
<dbReference type="Gene3D" id="1.10.287.3610">
    <property type="match status" value="1"/>
</dbReference>
<dbReference type="Proteomes" id="UP000539953">
    <property type="component" value="Unassembled WGS sequence"/>
</dbReference>
<evidence type="ECO:0000256" key="16">
    <source>
        <dbReference type="PIRSR" id="PIRSR600829-2"/>
    </source>
</evidence>
<comment type="caution">
    <text evidence="20">The sequence shown here is derived from an EMBL/GenBank/DDBJ whole genome shotgun (WGS) entry which is preliminary data.</text>
</comment>
<keyword evidence="12 19" id="KW-0472">Membrane</keyword>
<feature type="binding site" evidence="17">
    <location>
        <begin position="87"/>
        <end position="88"/>
    </location>
    <ligand>
        <name>ATP</name>
        <dbReference type="ChEBI" id="CHEBI:30616"/>
    </ligand>
</feature>
<feature type="binding site" evidence="18">
    <location>
        <position position="69"/>
    </location>
    <ligand>
        <name>a divalent metal cation</name>
        <dbReference type="ChEBI" id="CHEBI:60240"/>
    </ligand>
</feature>
<dbReference type="RefSeq" id="WP_183328489.1">
    <property type="nucleotide sequence ID" value="NZ_JACHHK010000004.1"/>
</dbReference>
<evidence type="ECO:0000313" key="21">
    <source>
        <dbReference type="Proteomes" id="UP000539953"/>
    </source>
</evidence>
<evidence type="ECO:0000256" key="5">
    <source>
        <dbReference type="ARBA" id="ARBA00022679"/>
    </source>
</evidence>
<dbReference type="GO" id="GO:0046872">
    <property type="term" value="F:metal ion binding"/>
    <property type="evidence" value="ECO:0007669"/>
    <property type="project" value="UniProtKB-KW"/>
</dbReference>
<dbReference type="PANTHER" id="PTHR34299">
    <property type="entry name" value="DIACYLGLYCEROL KINASE"/>
    <property type="match status" value="1"/>
</dbReference>
<sequence length="113" mass="12660">MKWFIGRFKYAASGFRYMLRDRSIRLQMLFGLIVLIAAVLLHLNAGEWLWICTAILLVVAAEVFNSCIEGCVDYISTKRDPRAKRIKDMAAAGVSLICILAAIIGLVIFIPKL</sequence>
<feature type="active site" description="Proton acceptor" evidence="15">
    <location>
        <position position="62"/>
    </location>
</feature>
<evidence type="ECO:0000256" key="11">
    <source>
        <dbReference type="ARBA" id="ARBA00023098"/>
    </source>
</evidence>
<dbReference type="Pfam" id="PF01219">
    <property type="entry name" value="DAGK_prokar"/>
    <property type="match status" value="1"/>
</dbReference>
<feature type="binding site" evidence="17">
    <location>
        <position position="10"/>
    </location>
    <ligand>
        <name>ATP</name>
        <dbReference type="ChEBI" id="CHEBI:30616"/>
    </ligand>
</feature>
<keyword evidence="10 19" id="KW-1133">Transmembrane helix</keyword>
<evidence type="ECO:0000256" key="3">
    <source>
        <dbReference type="ARBA" id="ARBA00022475"/>
    </source>
</evidence>
<feature type="transmembrane region" description="Helical" evidence="19">
    <location>
        <begin position="89"/>
        <end position="110"/>
    </location>
</feature>
<evidence type="ECO:0000256" key="2">
    <source>
        <dbReference type="ARBA" id="ARBA00005967"/>
    </source>
</evidence>
<name>A0A7W8FWF2_9FIRM</name>
<keyword evidence="9 17" id="KW-0067">ATP-binding</keyword>
<dbReference type="GO" id="GO:0005524">
    <property type="term" value="F:ATP binding"/>
    <property type="evidence" value="ECO:0007669"/>
    <property type="project" value="UniProtKB-KW"/>
</dbReference>
<comment type="subcellular location">
    <subcellularLocation>
        <location evidence="1">Cell membrane</location>
        <topology evidence="1">Multi-pass membrane protein</topology>
    </subcellularLocation>
</comment>
<evidence type="ECO:0000256" key="17">
    <source>
        <dbReference type="PIRSR" id="PIRSR600829-3"/>
    </source>
</evidence>
<evidence type="ECO:0000256" key="9">
    <source>
        <dbReference type="ARBA" id="ARBA00022840"/>
    </source>
</evidence>
<keyword evidence="8 20" id="KW-0418">Kinase</keyword>
<accession>A0A7W8FWF2</accession>